<dbReference type="Proteomes" id="UP000007174">
    <property type="component" value="Unassembled WGS sequence"/>
</dbReference>
<accession>H1V1W3</accession>
<proteinExistence type="predicted"/>
<sequence length="32" mass="3310">MISSRTTSDTYTGASASCASINTCEADRHGTN</sequence>
<dbReference type="AlphaFoldDB" id="H1V1W3"/>
<reference evidence="2" key="1">
    <citation type="journal article" date="2012" name="Nat. Genet.">
        <title>Lifestyle transitions in plant pathogenic Colletotrichum fungi deciphered by genome and transcriptome analyses.</title>
        <authorList>
            <person name="O'Connell R.J."/>
            <person name="Thon M.R."/>
            <person name="Hacquard S."/>
            <person name="Amyotte S.G."/>
            <person name="Kleemann J."/>
            <person name="Torres M.F."/>
            <person name="Damm U."/>
            <person name="Buiate E.A."/>
            <person name="Epstein L."/>
            <person name="Alkan N."/>
            <person name="Altmueller J."/>
            <person name="Alvarado-Balderrama L."/>
            <person name="Bauser C.A."/>
            <person name="Becker C."/>
            <person name="Birren B.W."/>
            <person name="Chen Z."/>
            <person name="Choi J."/>
            <person name="Crouch J.A."/>
            <person name="Duvick J.P."/>
            <person name="Farman M.A."/>
            <person name="Gan P."/>
            <person name="Heiman D."/>
            <person name="Henrissat B."/>
            <person name="Howard R.J."/>
            <person name="Kabbage M."/>
            <person name="Koch C."/>
            <person name="Kracher B."/>
            <person name="Kubo Y."/>
            <person name="Law A.D."/>
            <person name="Lebrun M.-H."/>
            <person name="Lee Y.-H."/>
            <person name="Miyara I."/>
            <person name="Moore N."/>
            <person name="Neumann U."/>
            <person name="Nordstroem K."/>
            <person name="Panaccione D.G."/>
            <person name="Panstruga R."/>
            <person name="Place M."/>
            <person name="Proctor R.H."/>
            <person name="Prusky D."/>
            <person name="Rech G."/>
            <person name="Reinhardt R."/>
            <person name="Rollins J.A."/>
            <person name="Rounsley S."/>
            <person name="Schardl C.L."/>
            <person name="Schwartz D.C."/>
            <person name="Shenoy N."/>
            <person name="Shirasu K."/>
            <person name="Sikhakolli U.R."/>
            <person name="Stueber K."/>
            <person name="Sukno S.A."/>
            <person name="Sweigard J.A."/>
            <person name="Takano Y."/>
            <person name="Takahara H."/>
            <person name="Trail F."/>
            <person name="van der Does H.C."/>
            <person name="Voll L.M."/>
            <person name="Will I."/>
            <person name="Young S."/>
            <person name="Zeng Q."/>
            <person name="Zhang J."/>
            <person name="Zhou S."/>
            <person name="Dickman M.B."/>
            <person name="Schulze-Lefert P."/>
            <person name="Ver Loren van Themaat E."/>
            <person name="Ma L.-J."/>
            <person name="Vaillancourt L.J."/>
        </authorList>
    </citation>
    <scope>NUCLEOTIDE SEQUENCE [LARGE SCALE GENOMIC DNA]</scope>
    <source>
        <strain evidence="2">IMI 349063</strain>
    </source>
</reference>
<evidence type="ECO:0000313" key="2">
    <source>
        <dbReference type="Proteomes" id="UP000007174"/>
    </source>
</evidence>
<gene>
    <name evidence="1" type="ORF">CH063_01101</name>
</gene>
<protein>
    <submittedName>
        <fullName evidence="1">Uncharacterized protein</fullName>
    </submittedName>
</protein>
<name>H1V1W3_COLHI</name>
<dbReference type="EMBL" id="CACQ02001057">
    <property type="protein sequence ID" value="CCF34215.1"/>
    <property type="molecule type" value="Genomic_DNA"/>
</dbReference>
<dbReference type="HOGENOM" id="CLU_3392271_0_0_1"/>
<evidence type="ECO:0000313" key="1">
    <source>
        <dbReference type="EMBL" id="CCF34215.1"/>
    </source>
</evidence>
<organism evidence="1 2">
    <name type="scientific">Colletotrichum higginsianum (strain IMI 349063)</name>
    <name type="common">Crucifer anthracnose fungus</name>
    <dbReference type="NCBI Taxonomy" id="759273"/>
    <lineage>
        <taxon>Eukaryota</taxon>
        <taxon>Fungi</taxon>
        <taxon>Dikarya</taxon>
        <taxon>Ascomycota</taxon>
        <taxon>Pezizomycotina</taxon>
        <taxon>Sordariomycetes</taxon>
        <taxon>Hypocreomycetidae</taxon>
        <taxon>Glomerellales</taxon>
        <taxon>Glomerellaceae</taxon>
        <taxon>Colletotrichum</taxon>
        <taxon>Colletotrichum destructivum species complex</taxon>
    </lineage>
</organism>